<dbReference type="SUPFAM" id="SSF55874">
    <property type="entry name" value="ATPase domain of HSP90 chaperone/DNA topoisomerase II/histidine kinase"/>
    <property type="match status" value="1"/>
</dbReference>
<dbReference type="PRINTS" id="PR01780">
    <property type="entry name" value="LANTIREGPROT"/>
</dbReference>
<dbReference type="InterPro" id="IPR050351">
    <property type="entry name" value="BphY/WalK/GraS-like"/>
</dbReference>
<accession>A0A6V7RTR8</accession>
<dbReference type="InterPro" id="IPR003661">
    <property type="entry name" value="HisK_dim/P_dom"/>
</dbReference>
<dbReference type="InterPro" id="IPR005467">
    <property type="entry name" value="His_kinase_dom"/>
</dbReference>
<evidence type="ECO:0000256" key="8">
    <source>
        <dbReference type="ARBA" id="ARBA00022840"/>
    </source>
</evidence>
<dbReference type="Gene3D" id="1.10.287.130">
    <property type="match status" value="1"/>
</dbReference>
<evidence type="ECO:0000256" key="7">
    <source>
        <dbReference type="ARBA" id="ARBA00022777"/>
    </source>
</evidence>
<dbReference type="Proteomes" id="UP000534001">
    <property type="component" value="Unassembled WGS sequence"/>
</dbReference>
<evidence type="ECO:0000256" key="5">
    <source>
        <dbReference type="ARBA" id="ARBA00022679"/>
    </source>
</evidence>
<keyword evidence="6" id="KW-0547">Nucleotide-binding</keyword>
<evidence type="ECO:0000256" key="9">
    <source>
        <dbReference type="ARBA" id="ARBA00023012"/>
    </source>
</evidence>
<reference evidence="12 13" key="1">
    <citation type="submission" date="2020-07" db="EMBL/GenBank/DDBJ databases">
        <authorList>
            <person name="Criscuolo A."/>
        </authorList>
    </citation>
    <scope>NUCLEOTIDE SEQUENCE [LARGE SCALE GENOMIC DNA]</scope>
    <source>
        <strain evidence="12">CIP111751</strain>
    </source>
</reference>
<feature type="domain" description="Histidine kinase" evidence="11">
    <location>
        <begin position="88"/>
        <end position="301"/>
    </location>
</feature>
<keyword evidence="4" id="KW-0597">Phosphoprotein</keyword>
<protein>
    <recommendedName>
        <fullName evidence="3">histidine kinase</fullName>
        <ecNumber evidence="3">2.7.13.3</ecNumber>
    </recommendedName>
</protein>
<keyword evidence="8" id="KW-0067">ATP-binding</keyword>
<dbReference type="PANTHER" id="PTHR45453">
    <property type="entry name" value="PHOSPHATE REGULON SENSOR PROTEIN PHOR"/>
    <property type="match status" value="1"/>
</dbReference>
<evidence type="ECO:0000256" key="4">
    <source>
        <dbReference type="ARBA" id="ARBA00022553"/>
    </source>
</evidence>
<dbReference type="GO" id="GO:0005886">
    <property type="term" value="C:plasma membrane"/>
    <property type="evidence" value="ECO:0007669"/>
    <property type="project" value="TreeGrafter"/>
</dbReference>
<evidence type="ECO:0000259" key="11">
    <source>
        <dbReference type="PROSITE" id="PS50109"/>
    </source>
</evidence>
<dbReference type="InterPro" id="IPR036890">
    <property type="entry name" value="HATPase_C_sf"/>
</dbReference>
<dbReference type="GO" id="GO:0005524">
    <property type="term" value="F:ATP binding"/>
    <property type="evidence" value="ECO:0007669"/>
    <property type="project" value="UniProtKB-KW"/>
</dbReference>
<proteinExistence type="predicted"/>
<dbReference type="CDD" id="cd00082">
    <property type="entry name" value="HisKA"/>
    <property type="match status" value="1"/>
</dbReference>
<dbReference type="EC" id="2.7.13.3" evidence="3"/>
<dbReference type="InterPro" id="IPR036097">
    <property type="entry name" value="HisK_dim/P_sf"/>
</dbReference>
<dbReference type="InterPro" id="IPR003594">
    <property type="entry name" value="HATPase_dom"/>
</dbReference>
<organism evidence="12 13">
    <name type="scientific">Jeotgalicoccus coquinae</name>
    <dbReference type="NCBI Taxonomy" id="709509"/>
    <lineage>
        <taxon>Bacteria</taxon>
        <taxon>Bacillati</taxon>
        <taxon>Bacillota</taxon>
        <taxon>Bacilli</taxon>
        <taxon>Bacillales</taxon>
        <taxon>Staphylococcaceae</taxon>
        <taxon>Jeotgalicoccus</taxon>
    </lineage>
</organism>
<evidence type="ECO:0000256" key="3">
    <source>
        <dbReference type="ARBA" id="ARBA00012438"/>
    </source>
</evidence>
<dbReference type="EMBL" id="CAJEWA010000008">
    <property type="protein sequence ID" value="CAD2081739.1"/>
    <property type="molecule type" value="Genomic_DNA"/>
</dbReference>
<dbReference type="SMART" id="SM00388">
    <property type="entry name" value="HisKA"/>
    <property type="match status" value="1"/>
</dbReference>
<evidence type="ECO:0000256" key="2">
    <source>
        <dbReference type="ARBA" id="ARBA00004651"/>
    </source>
</evidence>
<comment type="caution">
    <text evidence="12">The sequence shown here is derived from an EMBL/GenBank/DDBJ whole genome shotgun (WGS) entry which is preliminary data.</text>
</comment>
<evidence type="ECO:0000313" key="12">
    <source>
        <dbReference type="EMBL" id="CAD2081739.1"/>
    </source>
</evidence>
<name>A0A6V7RTR8_9STAP</name>
<evidence type="ECO:0000256" key="6">
    <source>
        <dbReference type="ARBA" id="ARBA00022741"/>
    </source>
</evidence>
<dbReference type="CDD" id="cd00075">
    <property type="entry name" value="HATPase"/>
    <property type="match status" value="1"/>
</dbReference>
<dbReference type="FunFam" id="1.10.287.130:FF:000001">
    <property type="entry name" value="Two-component sensor histidine kinase"/>
    <property type="match status" value="1"/>
</dbReference>
<gene>
    <name evidence="12" type="primary">rcsC</name>
    <name evidence="12" type="ORF">JEOCOQ751_02125</name>
</gene>
<evidence type="ECO:0000313" key="13">
    <source>
        <dbReference type="Proteomes" id="UP000534001"/>
    </source>
</evidence>
<dbReference type="SMART" id="SM00387">
    <property type="entry name" value="HATPase_c"/>
    <property type="match status" value="1"/>
</dbReference>
<keyword evidence="9" id="KW-0902">Two-component regulatory system</keyword>
<dbReference type="PANTHER" id="PTHR45453:SF1">
    <property type="entry name" value="PHOSPHATE REGULON SENSOR PROTEIN PHOR"/>
    <property type="match status" value="1"/>
</dbReference>
<dbReference type="AlphaFoldDB" id="A0A6V7RTR8"/>
<keyword evidence="5 12" id="KW-0808">Transferase</keyword>
<evidence type="ECO:0000256" key="10">
    <source>
        <dbReference type="ARBA" id="ARBA00023136"/>
    </source>
</evidence>
<dbReference type="Gene3D" id="3.30.565.10">
    <property type="entry name" value="Histidine kinase-like ATPase, C-terminal domain"/>
    <property type="match status" value="1"/>
</dbReference>
<dbReference type="InterPro" id="IPR008358">
    <property type="entry name" value="Sig_transdc_His_kin/Pase_MprB"/>
</dbReference>
<sequence length="301" mass="34274">MILMLIILIITAAVLGIRLFVVKKEIKNISTQLNSYNNFSTGKKMDISLVDRDVETLGSEINTLIDHYVSAKREKISSENELKEGIASISHDLRTPLTSIKGYLQMVKSKDLSKSQREEYLNIALERSVHLEKLVNDFFELSKIESHDYTLRNERINMTEMTNEMVLSFYNGFKEKEVEPDINISSTPVFIMNDRAAVTRVLENLLSNALQYSKGGIGVTVRKNEDKVLLRVENSTEIIDEAHNPELFFDRFYIADKSRTGRSSGLGLAVTKSLMDKMNGRIRAEYDGERLAFTCEWQGAD</sequence>
<comment type="catalytic activity">
    <reaction evidence="1">
        <text>ATP + protein L-histidine = ADP + protein N-phospho-L-histidine.</text>
        <dbReference type="EC" id="2.7.13.3"/>
    </reaction>
</comment>
<dbReference type="SUPFAM" id="SSF47384">
    <property type="entry name" value="Homodimeric domain of signal transducing histidine kinase"/>
    <property type="match status" value="1"/>
</dbReference>
<keyword evidence="10" id="KW-0472">Membrane</keyword>
<comment type="subcellular location">
    <subcellularLocation>
        <location evidence="2">Cell membrane</location>
        <topology evidence="2">Multi-pass membrane protein</topology>
    </subcellularLocation>
</comment>
<evidence type="ECO:0000256" key="1">
    <source>
        <dbReference type="ARBA" id="ARBA00000085"/>
    </source>
</evidence>
<dbReference type="GO" id="GO:0000155">
    <property type="term" value="F:phosphorelay sensor kinase activity"/>
    <property type="evidence" value="ECO:0007669"/>
    <property type="project" value="InterPro"/>
</dbReference>
<dbReference type="PROSITE" id="PS50109">
    <property type="entry name" value="HIS_KIN"/>
    <property type="match status" value="1"/>
</dbReference>
<dbReference type="GO" id="GO:0004721">
    <property type="term" value="F:phosphoprotein phosphatase activity"/>
    <property type="evidence" value="ECO:0007669"/>
    <property type="project" value="TreeGrafter"/>
</dbReference>
<dbReference type="GO" id="GO:0016036">
    <property type="term" value="P:cellular response to phosphate starvation"/>
    <property type="evidence" value="ECO:0007669"/>
    <property type="project" value="TreeGrafter"/>
</dbReference>
<keyword evidence="7 12" id="KW-0418">Kinase</keyword>
<dbReference type="Pfam" id="PF02518">
    <property type="entry name" value="HATPase_c"/>
    <property type="match status" value="1"/>
</dbReference>
<dbReference type="Pfam" id="PF00512">
    <property type="entry name" value="HisKA"/>
    <property type="match status" value="1"/>
</dbReference>